<dbReference type="AlphaFoldDB" id="A0A6A5YP69"/>
<evidence type="ECO:0000313" key="2">
    <source>
        <dbReference type="Proteomes" id="UP000799770"/>
    </source>
</evidence>
<accession>A0A6A5YP69</accession>
<name>A0A6A5YP69_9PLEO</name>
<gene>
    <name evidence="1" type="ORF">BDV96DRAFT_652775</name>
</gene>
<organism evidence="1 2">
    <name type="scientific">Lophiotrema nucula</name>
    <dbReference type="NCBI Taxonomy" id="690887"/>
    <lineage>
        <taxon>Eukaryota</taxon>
        <taxon>Fungi</taxon>
        <taxon>Dikarya</taxon>
        <taxon>Ascomycota</taxon>
        <taxon>Pezizomycotina</taxon>
        <taxon>Dothideomycetes</taxon>
        <taxon>Pleosporomycetidae</taxon>
        <taxon>Pleosporales</taxon>
        <taxon>Lophiotremataceae</taxon>
        <taxon>Lophiotrema</taxon>
    </lineage>
</organism>
<reference evidence="1" key="1">
    <citation type="journal article" date="2020" name="Stud. Mycol.">
        <title>101 Dothideomycetes genomes: a test case for predicting lifestyles and emergence of pathogens.</title>
        <authorList>
            <person name="Haridas S."/>
            <person name="Albert R."/>
            <person name="Binder M."/>
            <person name="Bloem J."/>
            <person name="Labutti K."/>
            <person name="Salamov A."/>
            <person name="Andreopoulos B."/>
            <person name="Baker S."/>
            <person name="Barry K."/>
            <person name="Bills G."/>
            <person name="Bluhm B."/>
            <person name="Cannon C."/>
            <person name="Castanera R."/>
            <person name="Culley D."/>
            <person name="Daum C."/>
            <person name="Ezra D."/>
            <person name="Gonzalez J."/>
            <person name="Henrissat B."/>
            <person name="Kuo A."/>
            <person name="Liang C."/>
            <person name="Lipzen A."/>
            <person name="Lutzoni F."/>
            <person name="Magnuson J."/>
            <person name="Mondo S."/>
            <person name="Nolan M."/>
            <person name="Ohm R."/>
            <person name="Pangilinan J."/>
            <person name="Park H.-J."/>
            <person name="Ramirez L."/>
            <person name="Alfaro M."/>
            <person name="Sun H."/>
            <person name="Tritt A."/>
            <person name="Yoshinaga Y."/>
            <person name="Zwiers L.-H."/>
            <person name="Turgeon B."/>
            <person name="Goodwin S."/>
            <person name="Spatafora J."/>
            <person name="Crous P."/>
            <person name="Grigoriev I."/>
        </authorList>
    </citation>
    <scope>NUCLEOTIDE SEQUENCE</scope>
    <source>
        <strain evidence="1">CBS 627.86</strain>
    </source>
</reference>
<proteinExistence type="predicted"/>
<evidence type="ECO:0000313" key="1">
    <source>
        <dbReference type="EMBL" id="KAF2108524.1"/>
    </source>
</evidence>
<protein>
    <submittedName>
        <fullName evidence="1">Uncharacterized protein</fullName>
    </submittedName>
</protein>
<keyword evidence="2" id="KW-1185">Reference proteome</keyword>
<sequence>MLSVYLKQHLKWDINNLVINATYGNLTALHSIYLDPLISHNTSVSLVYGWILGCFIPENLEINNEYGLTRLMLAPNFSPGTPAFEPQTITITSRVEIQAVANYWLWPSKPYTHRTKIATAGGELAGILFHGPHTNLTSHGTIETTLSAFDTESPTSRSEIYTNSHRGTTFLEVLRTFWDKGTSRKQYNPLANTLSEHVVEAGMLALLYAKDWAGLMEETVESGKLTMDESRWDILESREGYRKATRAENGSSRIQAHVKICEWTSRFRMNELLHLVIQPS</sequence>
<dbReference type="EMBL" id="ML977347">
    <property type="protein sequence ID" value="KAF2108524.1"/>
    <property type="molecule type" value="Genomic_DNA"/>
</dbReference>
<dbReference type="OrthoDB" id="3539644at2759"/>
<dbReference type="Proteomes" id="UP000799770">
    <property type="component" value="Unassembled WGS sequence"/>
</dbReference>